<sequence>MKLKIIAAFSAAAMMLFTSITASADNITRNIVTGVRLNKPYLNINMKPSGGTDISKVKFALLNSNGKKIATFTGKNGTVNILDGTAVDLTGIHDVDSYKAKDPPENRFLGLYYPEADYKCNAPSGKVERNGITYYMEAKKGISMGPDDEVYLTYTDKSNFKIVDTMTVPANKIIIDVDKKFLQTENKTEACYFIPTDSSQKCGITKDNKFKMYDHAGKKETISATKGKYDIWFTGTKGNAYSYVSDHSVKYSKVRMKFNDAFPGVADKNLKITNTYKNGSKEFSVTFDLRGNMKDNSVSTLCYSGSVLTAFVPDSDGYVEFWVSDEELDANMTYTFSYFTTVDGSKIAGSGGGSRVKAEVPKTREKISVLMEFPTSGYCVAALKPDKYTIVIDDSVDAKDYNLSGGSFTVSDTQKMQTANIKVSKNGVLLGDCNRDGVINNTDVTLLVAHIKGIRLLSGRSLLAADVNESNSVNISDVTVLAAHVKGEKLIPYKIL</sequence>
<evidence type="ECO:0000259" key="2">
    <source>
        <dbReference type="PROSITE" id="PS51766"/>
    </source>
</evidence>
<reference evidence="3 4" key="1">
    <citation type="submission" date="2016-10" db="EMBL/GenBank/DDBJ databases">
        <authorList>
            <person name="de Groot N.N."/>
        </authorList>
    </citation>
    <scope>NUCLEOTIDE SEQUENCE [LARGE SCALE GENOMIC DNA]</scope>
    <source>
        <strain evidence="3 4">KH2T6</strain>
    </source>
</reference>
<evidence type="ECO:0000256" key="1">
    <source>
        <dbReference type="SAM" id="SignalP"/>
    </source>
</evidence>
<dbReference type="Gene3D" id="1.10.1330.10">
    <property type="entry name" value="Dockerin domain"/>
    <property type="match status" value="1"/>
</dbReference>
<evidence type="ECO:0000313" key="4">
    <source>
        <dbReference type="Proteomes" id="UP000186015"/>
    </source>
</evidence>
<dbReference type="InterPro" id="IPR036439">
    <property type="entry name" value="Dockerin_dom_sf"/>
</dbReference>
<evidence type="ECO:0000313" key="3">
    <source>
        <dbReference type="EMBL" id="SEL28162.1"/>
    </source>
</evidence>
<protein>
    <recommendedName>
        <fullName evidence="2">Dockerin domain-containing protein</fullName>
    </recommendedName>
</protein>
<dbReference type="EMBL" id="FOAT01000017">
    <property type="protein sequence ID" value="SEL28162.1"/>
    <property type="molecule type" value="Genomic_DNA"/>
</dbReference>
<dbReference type="GO" id="GO:0000272">
    <property type="term" value="P:polysaccharide catabolic process"/>
    <property type="evidence" value="ECO:0007669"/>
    <property type="project" value="InterPro"/>
</dbReference>
<dbReference type="InterPro" id="IPR002105">
    <property type="entry name" value="Dockerin_1_rpt"/>
</dbReference>
<dbReference type="CDD" id="cd14256">
    <property type="entry name" value="Dockerin_I"/>
    <property type="match status" value="1"/>
</dbReference>
<dbReference type="GO" id="GO:0004553">
    <property type="term" value="F:hydrolase activity, hydrolyzing O-glycosyl compounds"/>
    <property type="evidence" value="ECO:0007669"/>
    <property type="project" value="InterPro"/>
</dbReference>
<dbReference type="OrthoDB" id="1816327at2"/>
<name>A0A1H7NX92_RUMAL</name>
<organism evidence="3 4">
    <name type="scientific">Ruminococcus albus</name>
    <dbReference type="NCBI Taxonomy" id="1264"/>
    <lineage>
        <taxon>Bacteria</taxon>
        <taxon>Bacillati</taxon>
        <taxon>Bacillota</taxon>
        <taxon>Clostridia</taxon>
        <taxon>Eubacteriales</taxon>
        <taxon>Oscillospiraceae</taxon>
        <taxon>Ruminococcus</taxon>
    </lineage>
</organism>
<keyword evidence="1" id="KW-0732">Signal</keyword>
<feature type="domain" description="Dockerin" evidence="2">
    <location>
        <begin position="426"/>
        <end position="493"/>
    </location>
</feature>
<dbReference type="Proteomes" id="UP000186015">
    <property type="component" value="Unassembled WGS sequence"/>
</dbReference>
<dbReference type="RefSeq" id="WP_074835360.1">
    <property type="nucleotide sequence ID" value="NZ_FOAT01000017.1"/>
</dbReference>
<dbReference type="InterPro" id="IPR016134">
    <property type="entry name" value="Dockerin_dom"/>
</dbReference>
<dbReference type="SUPFAM" id="SSF63446">
    <property type="entry name" value="Type I dockerin domain"/>
    <property type="match status" value="1"/>
</dbReference>
<dbReference type="Pfam" id="PF00404">
    <property type="entry name" value="Dockerin_1"/>
    <property type="match status" value="1"/>
</dbReference>
<accession>A0A1H7NX92</accession>
<dbReference type="AlphaFoldDB" id="A0A1H7NX92"/>
<proteinExistence type="predicted"/>
<feature type="signal peptide" evidence="1">
    <location>
        <begin position="1"/>
        <end position="24"/>
    </location>
</feature>
<gene>
    <name evidence="3" type="ORF">SAMN05216469_11746</name>
</gene>
<dbReference type="PROSITE" id="PS51766">
    <property type="entry name" value="DOCKERIN"/>
    <property type="match status" value="1"/>
</dbReference>
<feature type="chain" id="PRO_5010180018" description="Dockerin domain-containing protein" evidence="1">
    <location>
        <begin position="25"/>
        <end position="496"/>
    </location>
</feature>